<name>A0A0R3W0Z4_TAEAS</name>
<sequence length="433" mass="51321">MGIFVSCSFDKNMYKCLYTLRYDKAKADYESNLKNRRQKLYELFDKESALLDQVSLKIEEDRKLRREQLKEEIEEVRKLREIECKELAEAGYRKQKTMNRDNYRLMLNKLYAQDLNAQIELNKQIEAHENGKEEGMPKMVSLPVGFDCENGDTRFKRSLNEELQNAMSARGAKLSEIARQKKEEAEEMRKHEEIRLREKAEADKAAYERKTMLRNSFEQRIKEKNQELERKRVEDARTSAWLTSNAIQQTSAIKEKSLHDKVIAKQRALALFEYAKQLEKEKQLEEKRRERAMERMAGEIMEANEAKQKQLREASRALEKETRQAQLKQMQEKEERSTVPTTSGGPSFLDKMLAEGDRMVDGRRTVRQEKSRELQQPTAQKPQMTYFTDWGMEDREFTRPHQRSPEGDLDTYEYLNPLRKLPLQELAFKSRIY</sequence>
<reference evidence="3 4" key="2">
    <citation type="submission" date="2018-11" db="EMBL/GenBank/DDBJ databases">
        <authorList>
            <consortium name="Pathogen Informatics"/>
        </authorList>
    </citation>
    <scope>NUCLEOTIDE SEQUENCE [LARGE SCALE GENOMIC DNA]</scope>
</reference>
<evidence type="ECO:0000313" key="3">
    <source>
        <dbReference type="EMBL" id="VDK31724.1"/>
    </source>
</evidence>
<reference evidence="5" key="1">
    <citation type="submission" date="2017-02" db="UniProtKB">
        <authorList>
            <consortium name="WormBaseParasite"/>
        </authorList>
    </citation>
    <scope>IDENTIFICATION</scope>
</reference>
<protein>
    <submittedName>
        <fullName evidence="5">TPH domain-containing protein</fullName>
    </submittedName>
</protein>
<dbReference type="EMBL" id="UYRS01018297">
    <property type="protein sequence ID" value="VDK31724.1"/>
    <property type="molecule type" value="Genomic_DNA"/>
</dbReference>
<keyword evidence="4" id="KW-1185">Reference proteome</keyword>
<evidence type="ECO:0000256" key="2">
    <source>
        <dbReference type="SAM" id="MobiDB-lite"/>
    </source>
</evidence>
<feature type="compositionally biased region" description="Basic and acidic residues" evidence="2">
    <location>
        <begin position="304"/>
        <end position="323"/>
    </location>
</feature>
<feature type="region of interest" description="Disordered" evidence="2">
    <location>
        <begin position="365"/>
        <end position="387"/>
    </location>
</feature>
<dbReference type="Proteomes" id="UP000282613">
    <property type="component" value="Unassembled WGS sequence"/>
</dbReference>
<evidence type="ECO:0000313" key="5">
    <source>
        <dbReference type="WBParaSite" id="TASK_0000337301-mRNA-1"/>
    </source>
</evidence>
<keyword evidence="1" id="KW-0175">Coiled coil</keyword>
<gene>
    <name evidence="3" type="ORF">TASK_LOCUS3374</name>
</gene>
<evidence type="ECO:0000313" key="4">
    <source>
        <dbReference type="Proteomes" id="UP000282613"/>
    </source>
</evidence>
<feature type="region of interest" description="Disordered" evidence="2">
    <location>
        <begin position="299"/>
        <end position="350"/>
    </location>
</feature>
<dbReference type="WBParaSite" id="TASK_0000337301-mRNA-1">
    <property type="protein sequence ID" value="TASK_0000337301-mRNA-1"/>
    <property type="gene ID" value="TASK_0000337301"/>
</dbReference>
<feature type="compositionally biased region" description="Polar residues" evidence="2">
    <location>
        <begin position="374"/>
        <end position="386"/>
    </location>
</feature>
<dbReference type="OrthoDB" id="6254107at2759"/>
<feature type="coiled-coil region" evidence="1">
    <location>
        <begin position="59"/>
        <end position="86"/>
    </location>
</feature>
<organism evidence="5">
    <name type="scientific">Taenia asiatica</name>
    <name type="common">Asian tapeworm</name>
    <dbReference type="NCBI Taxonomy" id="60517"/>
    <lineage>
        <taxon>Eukaryota</taxon>
        <taxon>Metazoa</taxon>
        <taxon>Spiralia</taxon>
        <taxon>Lophotrochozoa</taxon>
        <taxon>Platyhelminthes</taxon>
        <taxon>Cestoda</taxon>
        <taxon>Eucestoda</taxon>
        <taxon>Cyclophyllidea</taxon>
        <taxon>Taeniidae</taxon>
        <taxon>Taenia</taxon>
    </lineage>
</organism>
<dbReference type="AlphaFoldDB" id="A0A0R3W0Z4"/>
<evidence type="ECO:0000256" key="1">
    <source>
        <dbReference type="SAM" id="Coils"/>
    </source>
</evidence>
<dbReference type="STRING" id="60517.A0A0R3W0Z4"/>
<proteinExistence type="predicted"/>
<feature type="coiled-coil region" evidence="1">
    <location>
        <begin position="174"/>
        <end position="234"/>
    </location>
</feature>
<accession>A0A0R3W0Z4</accession>